<dbReference type="PROSITE" id="PS50879">
    <property type="entry name" value="RNASE_H_1"/>
    <property type="match status" value="1"/>
</dbReference>
<comment type="catalytic activity">
    <reaction evidence="1">
        <text>Endonucleolytic cleavage to 5'-phosphomonoester.</text>
        <dbReference type="EC" id="3.1.26.4"/>
    </reaction>
</comment>
<comment type="similarity">
    <text evidence="2">Belongs to the RNase H family.</text>
</comment>
<protein>
    <recommendedName>
        <fullName evidence="3">ribonuclease H</fullName>
        <ecNumber evidence="3">3.1.26.4</ecNumber>
    </recommendedName>
</protein>
<gene>
    <name evidence="10" type="ORF">EV420DRAFT_1278574</name>
</gene>
<dbReference type="Gene3D" id="3.30.420.10">
    <property type="entry name" value="Ribonuclease H-like superfamily/Ribonuclease H"/>
    <property type="match status" value="1"/>
</dbReference>
<dbReference type="EC" id="3.1.26.4" evidence="3"/>
<evidence type="ECO:0000256" key="1">
    <source>
        <dbReference type="ARBA" id="ARBA00000077"/>
    </source>
</evidence>
<reference evidence="10" key="1">
    <citation type="submission" date="2023-06" db="EMBL/GenBank/DDBJ databases">
        <authorList>
            <consortium name="Lawrence Berkeley National Laboratory"/>
            <person name="Ahrendt S."/>
            <person name="Sahu N."/>
            <person name="Indic B."/>
            <person name="Wong-Bajracharya J."/>
            <person name="Merenyi Z."/>
            <person name="Ke H.-M."/>
            <person name="Monk M."/>
            <person name="Kocsube S."/>
            <person name="Drula E."/>
            <person name="Lipzen A."/>
            <person name="Balint B."/>
            <person name="Henrissat B."/>
            <person name="Andreopoulos B."/>
            <person name="Martin F.M."/>
            <person name="Harder C.B."/>
            <person name="Rigling D."/>
            <person name="Ford K.L."/>
            <person name="Foster G.D."/>
            <person name="Pangilinan J."/>
            <person name="Papanicolaou A."/>
            <person name="Barry K."/>
            <person name="LaButti K."/>
            <person name="Viragh M."/>
            <person name="Koriabine M."/>
            <person name="Yan M."/>
            <person name="Riley R."/>
            <person name="Champramary S."/>
            <person name="Plett K.L."/>
            <person name="Tsai I.J."/>
            <person name="Slot J."/>
            <person name="Sipos G."/>
            <person name="Plett J."/>
            <person name="Nagy L.G."/>
            <person name="Grigoriev I.V."/>
        </authorList>
    </citation>
    <scope>NUCLEOTIDE SEQUENCE</scope>
    <source>
        <strain evidence="10">CCBAS 213</strain>
    </source>
</reference>
<dbReference type="PANTHER" id="PTHR10642:SF26">
    <property type="entry name" value="RIBONUCLEASE H1"/>
    <property type="match status" value="1"/>
</dbReference>
<comment type="caution">
    <text evidence="10">The sequence shown here is derived from an EMBL/GenBank/DDBJ whole genome shotgun (WGS) entry which is preliminary data.</text>
</comment>
<feature type="region of interest" description="Disordered" evidence="8">
    <location>
        <begin position="96"/>
        <end position="116"/>
    </location>
</feature>
<organism evidence="10 11">
    <name type="scientific">Armillaria tabescens</name>
    <name type="common">Ringless honey mushroom</name>
    <name type="synonym">Agaricus tabescens</name>
    <dbReference type="NCBI Taxonomy" id="1929756"/>
    <lineage>
        <taxon>Eukaryota</taxon>
        <taxon>Fungi</taxon>
        <taxon>Dikarya</taxon>
        <taxon>Basidiomycota</taxon>
        <taxon>Agaricomycotina</taxon>
        <taxon>Agaricomycetes</taxon>
        <taxon>Agaricomycetidae</taxon>
        <taxon>Agaricales</taxon>
        <taxon>Marasmiineae</taxon>
        <taxon>Physalacriaceae</taxon>
        <taxon>Desarmillaria</taxon>
    </lineage>
</organism>
<dbReference type="Pfam" id="PF00075">
    <property type="entry name" value="RNase_H"/>
    <property type="match status" value="1"/>
</dbReference>
<dbReference type="EMBL" id="JAUEPS010000067">
    <property type="protein sequence ID" value="KAK0441754.1"/>
    <property type="molecule type" value="Genomic_DNA"/>
</dbReference>
<evidence type="ECO:0000256" key="5">
    <source>
        <dbReference type="ARBA" id="ARBA00022723"/>
    </source>
</evidence>
<dbReference type="GeneID" id="85351639"/>
<dbReference type="GO" id="GO:0004523">
    <property type="term" value="F:RNA-DNA hybrid ribonuclease activity"/>
    <property type="evidence" value="ECO:0007669"/>
    <property type="project" value="UniProtKB-EC"/>
</dbReference>
<keyword evidence="7" id="KW-0378">Hydrolase</keyword>
<name>A0AA39MPZ3_ARMTA</name>
<feature type="non-terminal residue" evidence="10">
    <location>
        <position position="1"/>
    </location>
</feature>
<dbReference type="PANTHER" id="PTHR10642">
    <property type="entry name" value="RIBONUCLEASE H1"/>
    <property type="match status" value="1"/>
</dbReference>
<dbReference type="SUPFAM" id="SSF53098">
    <property type="entry name" value="Ribonuclease H-like"/>
    <property type="match status" value="1"/>
</dbReference>
<proteinExistence type="inferred from homology"/>
<keyword evidence="4" id="KW-0540">Nuclease</keyword>
<dbReference type="InterPro" id="IPR002156">
    <property type="entry name" value="RNaseH_domain"/>
</dbReference>
<evidence type="ECO:0000313" key="11">
    <source>
        <dbReference type="Proteomes" id="UP001175211"/>
    </source>
</evidence>
<dbReference type="InterPro" id="IPR050092">
    <property type="entry name" value="RNase_H"/>
</dbReference>
<evidence type="ECO:0000256" key="8">
    <source>
        <dbReference type="SAM" id="MobiDB-lite"/>
    </source>
</evidence>
<dbReference type="RefSeq" id="XP_060324093.1">
    <property type="nucleotide sequence ID" value="XM_060468091.1"/>
</dbReference>
<evidence type="ECO:0000313" key="10">
    <source>
        <dbReference type="EMBL" id="KAK0441754.1"/>
    </source>
</evidence>
<keyword evidence="11" id="KW-1185">Reference proteome</keyword>
<feature type="compositionally biased region" description="Polar residues" evidence="8">
    <location>
        <begin position="97"/>
        <end position="116"/>
    </location>
</feature>
<keyword evidence="6" id="KW-0255">Endonuclease</keyword>
<evidence type="ECO:0000256" key="4">
    <source>
        <dbReference type="ARBA" id="ARBA00022722"/>
    </source>
</evidence>
<accession>A0AA39MPZ3</accession>
<sequence>TNEAKGKMPLWYHSATSKKTNRINNSLQAKCLRNNHQIHLVGDAMNTIENQPNSHKKSNNKCKCNKCKQDRLKGCINSAKCLATIKKLLNDLPAHWNPQNKNRQQIKIDSNENTQDENSNTIKIFKHELPTSNNIYDTLRIFTTAEDNLSETCKTNQTKDNIITVYTDGGCQLNDDINAQAGSGIWFNKDNNMNIACRVPGLNQSNQTGELYAVEYTACKTSKIHQLKIGTDSKYTINTITNSLSYFEDKGWVGVENAYEIKRVVAWL</sequence>
<dbReference type="GO" id="GO:0003676">
    <property type="term" value="F:nucleic acid binding"/>
    <property type="evidence" value="ECO:0007669"/>
    <property type="project" value="InterPro"/>
</dbReference>
<dbReference type="Proteomes" id="UP001175211">
    <property type="component" value="Unassembled WGS sequence"/>
</dbReference>
<evidence type="ECO:0000256" key="6">
    <source>
        <dbReference type="ARBA" id="ARBA00022759"/>
    </source>
</evidence>
<feature type="domain" description="RNase H type-1" evidence="9">
    <location>
        <begin position="159"/>
        <end position="268"/>
    </location>
</feature>
<dbReference type="GO" id="GO:0046872">
    <property type="term" value="F:metal ion binding"/>
    <property type="evidence" value="ECO:0007669"/>
    <property type="project" value="UniProtKB-KW"/>
</dbReference>
<evidence type="ECO:0000256" key="2">
    <source>
        <dbReference type="ARBA" id="ARBA00005300"/>
    </source>
</evidence>
<keyword evidence="5" id="KW-0479">Metal-binding</keyword>
<dbReference type="InterPro" id="IPR036397">
    <property type="entry name" value="RNaseH_sf"/>
</dbReference>
<evidence type="ECO:0000259" key="9">
    <source>
        <dbReference type="PROSITE" id="PS50879"/>
    </source>
</evidence>
<dbReference type="GO" id="GO:0043137">
    <property type="term" value="P:DNA replication, removal of RNA primer"/>
    <property type="evidence" value="ECO:0007669"/>
    <property type="project" value="TreeGrafter"/>
</dbReference>
<dbReference type="InterPro" id="IPR012337">
    <property type="entry name" value="RNaseH-like_sf"/>
</dbReference>
<dbReference type="AlphaFoldDB" id="A0AA39MPZ3"/>
<evidence type="ECO:0000256" key="7">
    <source>
        <dbReference type="ARBA" id="ARBA00022801"/>
    </source>
</evidence>
<evidence type="ECO:0000256" key="3">
    <source>
        <dbReference type="ARBA" id="ARBA00012180"/>
    </source>
</evidence>